<evidence type="ECO:0000313" key="4">
    <source>
        <dbReference type="Proteomes" id="UP001501231"/>
    </source>
</evidence>
<accession>A0ABP5VUV6</accession>
<dbReference type="Pfam" id="PF01494">
    <property type="entry name" value="FAD_binding_3"/>
    <property type="match status" value="1"/>
</dbReference>
<gene>
    <name evidence="3" type="ORF">GCM10010191_22230</name>
</gene>
<evidence type="ECO:0000256" key="1">
    <source>
        <dbReference type="SAM" id="MobiDB-lite"/>
    </source>
</evidence>
<dbReference type="Proteomes" id="UP001501231">
    <property type="component" value="Unassembled WGS sequence"/>
</dbReference>
<evidence type="ECO:0000259" key="2">
    <source>
        <dbReference type="Pfam" id="PF01494"/>
    </source>
</evidence>
<comment type="caution">
    <text evidence="3">The sequence shown here is derived from an EMBL/GenBank/DDBJ whole genome shotgun (WGS) entry which is preliminary data.</text>
</comment>
<sequence>MTAAAPEPVLIVGARPTGLTAAILLARPGVRSHVVERHPTSTRGRARPRSSSSPTGTVFTAPPATGRPAPNRLTLLSSSPHNGSPIHARGEAPL</sequence>
<proteinExistence type="predicted"/>
<dbReference type="SUPFAM" id="SSF51905">
    <property type="entry name" value="FAD/NAD(P)-binding domain"/>
    <property type="match status" value="1"/>
</dbReference>
<organism evidence="3 4">
    <name type="scientific">Actinomadura vinacea</name>
    <dbReference type="NCBI Taxonomy" id="115336"/>
    <lineage>
        <taxon>Bacteria</taxon>
        <taxon>Bacillati</taxon>
        <taxon>Actinomycetota</taxon>
        <taxon>Actinomycetes</taxon>
        <taxon>Streptosporangiales</taxon>
        <taxon>Thermomonosporaceae</taxon>
        <taxon>Actinomadura</taxon>
    </lineage>
</organism>
<evidence type="ECO:0000313" key="3">
    <source>
        <dbReference type="EMBL" id="GAA2412384.1"/>
    </source>
</evidence>
<dbReference type="RefSeq" id="WP_344588651.1">
    <property type="nucleotide sequence ID" value="NZ_BAAARW010000008.1"/>
</dbReference>
<reference evidence="4" key="1">
    <citation type="journal article" date="2019" name="Int. J. Syst. Evol. Microbiol.">
        <title>The Global Catalogue of Microorganisms (GCM) 10K type strain sequencing project: providing services to taxonomists for standard genome sequencing and annotation.</title>
        <authorList>
            <consortium name="The Broad Institute Genomics Platform"/>
            <consortium name="The Broad Institute Genome Sequencing Center for Infectious Disease"/>
            <person name="Wu L."/>
            <person name="Ma J."/>
        </authorList>
    </citation>
    <scope>NUCLEOTIDE SEQUENCE [LARGE SCALE GENOMIC DNA]</scope>
    <source>
        <strain evidence="4">JCM 3325</strain>
    </source>
</reference>
<keyword evidence="4" id="KW-1185">Reference proteome</keyword>
<dbReference type="EMBL" id="BAAARW010000008">
    <property type="protein sequence ID" value="GAA2412384.1"/>
    <property type="molecule type" value="Genomic_DNA"/>
</dbReference>
<dbReference type="InterPro" id="IPR036188">
    <property type="entry name" value="FAD/NAD-bd_sf"/>
</dbReference>
<name>A0ABP5VUV6_9ACTN</name>
<protein>
    <recommendedName>
        <fullName evidence="2">FAD-binding domain-containing protein</fullName>
    </recommendedName>
</protein>
<dbReference type="Gene3D" id="3.50.50.60">
    <property type="entry name" value="FAD/NAD(P)-binding domain"/>
    <property type="match status" value="1"/>
</dbReference>
<feature type="domain" description="FAD-binding" evidence="2">
    <location>
        <begin position="8"/>
        <end position="44"/>
    </location>
</feature>
<dbReference type="InterPro" id="IPR002938">
    <property type="entry name" value="FAD-bd"/>
</dbReference>
<feature type="region of interest" description="Disordered" evidence="1">
    <location>
        <begin position="34"/>
        <end position="94"/>
    </location>
</feature>